<dbReference type="PANTHER" id="PTHR37810">
    <property type="entry name" value="IMMUNITY PROTEIN SDPI"/>
    <property type="match status" value="1"/>
</dbReference>
<dbReference type="Pfam" id="PF19124">
    <property type="entry name" value="DUF5808"/>
    <property type="match status" value="1"/>
</dbReference>
<keyword evidence="1" id="KW-1133">Transmembrane helix</keyword>
<dbReference type="PANTHER" id="PTHR37810:SF9">
    <property type="entry name" value="MEMBRANE PROTEIN"/>
    <property type="match status" value="1"/>
</dbReference>
<proteinExistence type="predicted"/>
<feature type="transmembrane region" description="Helical" evidence="1">
    <location>
        <begin position="238"/>
        <end position="261"/>
    </location>
</feature>
<accession>A0A371J9L4</accession>
<dbReference type="InterPro" id="IPR012867">
    <property type="entry name" value="DUF1648"/>
</dbReference>
<dbReference type="GO" id="GO:0009636">
    <property type="term" value="P:response to toxic substance"/>
    <property type="evidence" value="ECO:0007669"/>
    <property type="project" value="TreeGrafter"/>
</dbReference>
<feature type="transmembrane region" description="Helical" evidence="1">
    <location>
        <begin position="82"/>
        <end position="100"/>
    </location>
</feature>
<feature type="transmembrane region" description="Helical" evidence="1">
    <location>
        <begin position="349"/>
        <end position="367"/>
    </location>
</feature>
<evidence type="ECO:0000313" key="5">
    <source>
        <dbReference type="Proteomes" id="UP000215694"/>
    </source>
</evidence>
<keyword evidence="1" id="KW-0472">Membrane</keyword>
<gene>
    <name evidence="4" type="ORF">CHL78_001670</name>
</gene>
<feature type="transmembrane region" description="Helical" evidence="1">
    <location>
        <begin position="6"/>
        <end position="24"/>
    </location>
</feature>
<feature type="domain" description="DUF5808" evidence="3">
    <location>
        <begin position="323"/>
        <end position="348"/>
    </location>
</feature>
<reference evidence="4 5" key="1">
    <citation type="journal article" date="2017" name="Genome Announc.">
        <title>Draft Genome Sequence of Romboutsia weinsteinii sp. nov. Strain CCRI-19649(T) Isolated from Surface Water.</title>
        <authorList>
            <person name="Maheux A.F."/>
            <person name="Boudreau D.K."/>
            <person name="Berube E."/>
            <person name="Boissinot M."/>
            <person name="Cantin P."/>
            <person name="Raymond F."/>
            <person name="Corbeil J."/>
            <person name="Omar R.F."/>
            <person name="Bergeron M.G."/>
        </authorList>
    </citation>
    <scope>NUCLEOTIDE SEQUENCE [LARGE SCALE GENOMIC DNA]</scope>
    <source>
        <strain evidence="4 5">CCRI-19649</strain>
    </source>
</reference>
<evidence type="ECO:0000256" key="1">
    <source>
        <dbReference type="SAM" id="Phobius"/>
    </source>
</evidence>
<dbReference type="Proteomes" id="UP000215694">
    <property type="component" value="Unassembled WGS sequence"/>
</dbReference>
<evidence type="ECO:0000259" key="2">
    <source>
        <dbReference type="Pfam" id="PF07853"/>
    </source>
</evidence>
<sequence length="371" mass="42292">MSNIMDLLSIIPPLFILFFVFYFMQSLTSKRIFYGVSMESKYLDDERLKLLDKKFKKLLTLGFLLILCITLIFILVLDKAYFASMFSIISIIIYQGVIYVKINKEAKLVKNELISSSENCSQNSSSKAIIDVKFISQRDALLKKFKVLYLIPIVIILIGCVYTFSKYTDIPDMIPTHWDSYGKADSFVEKSYFNLIYYIGLQLFTVILVAIISISSIKSRVKIDTTNVEKSRIENIKYLNKVGYSFLFLMISVILLLTNTLVATVNGSDLNKVFMNLSMLIMILSTLFLSLSFVKSPNSKSTSSYTTDDEDKYWIWGCIYNNPNDPSFMVQKRFGIGWTINIATPLGKISLITTILILLACIVGSFSELFS</sequence>
<dbReference type="EMBL" id="NOJY02000002">
    <property type="protein sequence ID" value="RDY29435.1"/>
    <property type="molecule type" value="Genomic_DNA"/>
</dbReference>
<dbReference type="InterPro" id="IPR043831">
    <property type="entry name" value="DUF5808"/>
</dbReference>
<name>A0A371J9L4_9FIRM</name>
<keyword evidence="5" id="KW-1185">Reference proteome</keyword>
<feature type="transmembrane region" description="Helical" evidence="1">
    <location>
        <begin position="195"/>
        <end position="217"/>
    </location>
</feature>
<evidence type="ECO:0000313" key="4">
    <source>
        <dbReference type="EMBL" id="RDY29435.1"/>
    </source>
</evidence>
<feature type="domain" description="DUF1648" evidence="2">
    <location>
        <begin position="154"/>
        <end position="192"/>
    </location>
</feature>
<organism evidence="4 5">
    <name type="scientific">Romboutsia weinsteinii</name>
    <dbReference type="NCBI Taxonomy" id="2020949"/>
    <lineage>
        <taxon>Bacteria</taxon>
        <taxon>Bacillati</taxon>
        <taxon>Bacillota</taxon>
        <taxon>Clostridia</taxon>
        <taxon>Peptostreptococcales</taxon>
        <taxon>Peptostreptococcaceae</taxon>
        <taxon>Romboutsia</taxon>
    </lineage>
</organism>
<dbReference type="Pfam" id="PF07853">
    <property type="entry name" value="DUF1648"/>
    <property type="match status" value="1"/>
</dbReference>
<feature type="transmembrane region" description="Helical" evidence="1">
    <location>
        <begin position="58"/>
        <end position="76"/>
    </location>
</feature>
<dbReference type="AlphaFoldDB" id="A0A371J9L4"/>
<keyword evidence="1" id="KW-0812">Transmembrane</keyword>
<protein>
    <submittedName>
        <fullName evidence="4">DUF1648 domain-containing protein</fullName>
    </submittedName>
</protein>
<feature type="transmembrane region" description="Helical" evidence="1">
    <location>
        <begin position="147"/>
        <end position="165"/>
    </location>
</feature>
<feature type="transmembrane region" description="Helical" evidence="1">
    <location>
        <begin position="273"/>
        <end position="294"/>
    </location>
</feature>
<evidence type="ECO:0000259" key="3">
    <source>
        <dbReference type="Pfam" id="PF19124"/>
    </source>
</evidence>
<comment type="caution">
    <text evidence="4">The sequence shown here is derived from an EMBL/GenBank/DDBJ whole genome shotgun (WGS) entry which is preliminary data.</text>
</comment>